<feature type="domain" description="Cytochrome c" evidence="23">
    <location>
        <begin position="131"/>
        <end position="210"/>
    </location>
</feature>
<dbReference type="GO" id="GO:0006119">
    <property type="term" value="P:oxidative phosphorylation"/>
    <property type="evidence" value="ECO:0007669"/>
    <property type="project" value="UniProtKB-UniPathway"/>
</dbReference>
<dbReference type="PIRSF" id="PIRSF000006">
    <property type="entry name" value="Cbb3-Cox_fixP"/>
    <property type="match status" value="1"/>
</dbReference>
<dbReference type="InterPro" id="IPR036909">
    <property type="entry name" value="Cyt_c-like_dom_sf"/>
</dbReference>
<dbReference type="Gene3D" id="1.10.760.10">
    <property type="entry name" value="Cytochrome c-like domain"/>
    <property type="match status" value="2"/>
</dbReference>
<dbReference type="SUPFAM" id="SSF46626">
    <property type="entry name" value="Cytochrome c"/>
    <property type="match status" value="2"/>
</dbReference>
<reference evidence="25" key="1">
    <citation type="submission" date="2018-05" db="EMBL/GenBank/DDBJ databases">
        <authorList>
            <person name="Li Y."/>
        </authorList>
    </citation>
    <scope>NUCLEOTIDE SEQUENCE [LARGE SCALE GENOMIC DNA]</scope>
    <source>
        <strain evidence="25">3d-2-2</strain>
    </source>
</reference>
<dbReference type="InterPro" id="IPR032858">
    <property type="entry name" value="CcoP_N"/>
</dbReference>
<feature type="binding site" description="axial binding residue" evidence="20">
    <location>
        <position position="234"/>
    </location>
    <ligand>
        <name>heme c</name>
        <dbReference type="ChEBI" id="CHEBI:61717"/>
        <label>2</label>
    </ligand>
    <ligandPart>
        <name>Fe</name>
        <dbReference type="ChEBI" id="CHEBI:18248"/>
    </ligandPart>
</feature>
<evidence type="ECO:0000256" key="9">
    <source>
        <dbReference type="ARBA" id="ARBA00022692"/>
    </source>
</evidence>
<evidence type="ECO:0000256" key="17">
    <source>
        <dbReference type="ARBA" id="ARBA00023065"/>
    </source>
</evidence>
<evidence type="ECO:0000256" key="18">
    <source>
        <dbReference type="ARBA" id="ARBA00023136"/>
    </source>
</evidence>
<dbReference type="PANTHER" id="PTHR33751">
    <property type="entry name" value="CBB3-TYPE CYTOCHROME C OXIDASE SUBUNIT FIXP"/>
    <property type="match status" value="1"/>
</dbReference>
<comment type="subcellular location">
    <subcellularLocation>
        <location evidence="1 19">Cell inner membrane</location>
    </subcellularLocation>
</comment>
<dbReference type="GO" id="GO:0020037">
    <property type="term" value="F:heme binding"/>
    <property type="evidence" value="ECO:0007669"/>
    <property type="project" value="InterPro"/>
</dbReference>
<dbReference type="GO" id="GO:0005886">
    <property type="term" value="C:plasma membrane"/>
    <property type="evidence" value="ECO:0007669"/>
    <property type="project" value="UniProtKB-SubCell"/>
</dbReference>
<keyword evidence="17 19" id="KW-0406">Ion transport</keyword>
<evidence type="ECO:0000256" key="19">
    <source>
        <dbReference type="PIRNR" id="PIRNR000006"/>
    </source>
</evidence>
<keyword evidence="15 19" id="KW-0560">Oxidoreductase</keyword>
<dbReference type="UniPathway" id="UPA00705"/>
<feature type="binding site" description="covalent" evidence="21">
    <location>
        <position position="147"/>
    </location>
    <ligand>
        <name>heme c</name>
        <dbReference type="ChEBI" id="CHEBI:61717"/>
        <label>1</label>
    </ligand>
</feature>
<dbReference type="GO" id="GO:0046872">
    <property type="term" value="F:metal ion binding"/>
    <property type="evidence" value="ECO:0007669"/>
    <property type="project" value="UniProtKB-KW"/>
</dbReference>
<dbReference type="GO" id="GO:0016491">
    <property type="term" value="F:oxidoreductase activity"/>
    <property type="evidence" value="ECO:0007669"/>
    <property type="project" value="UniProtKB-KW"/>
</dbReference>
<feature type="binding site" description="covalent" evidence="21">
    <location>
        <position position="144"/>
    </location>
    <ligand>
        <name>heme c</name>
        <dbReference type="ChEBI" id="CHEBI:61717"/>
        <label>1</label>
    </ligand>
</feature>
<dbReference type="InterPro" id="IPR038414">
    <property type="entry name" value="CcoP_N_sf"/>
</dbReference>
<sequence length="308" mass="33896">MNDYVSGFWGYYVGGISLAGILWCVWLLWTQRAWLGKRPPNTAENTGHEWDGVAELNNPVPRWWTWMYLLMCVFGIGYLVLYPGLGSYGGYLQHTQAKEVQDALAAEAERVRPIYAKFGAMDVTEIAQDPDAMAIGQRLFLNTCAQCHGSDARGSTGFPNLANDDWQYGGDPDTIVQTITYGRHGIMAPLGDVIDGATAVDIANYVRSLSGLAHDQLRAVRGERAFMETCVACHGADAKGNQLLGAPNLTDDVWIFGSSEAKIVEAIQNGRTNRMPAHEKILTPEQIKILAAWVWSRPDNPVPPVAQQ</sequence>
<keyword evidence="4 19" id="KW-0813">Transport</keyword>
<feature type="binding site" description="axial binding residue" evidence="20">
    <location>
        <position position="148"/>
    </location>
    <ligand>
        <name>heme c</name>
        <dbReference type="ChEBI" id="CHEBI:61717"/>
        <label>1</label>
    </ligand>
    <ligandPart>
        <name>Fe</name>
        <dbReference type="ChEBI" id="CHEBI:18248"/>
    </ligandPart>
</feature>
<evidence type="ECO:0000313" key="24">
    <source>
        <dbReference type="EMBL" id="PWF24154.1"/>
    </source>
</evidence>
<keyword evidence="8 19" id="KW-0679">Respiratory chain</keyword>
<evidence type="ECO:0000256" key="16">
    <source>
        <dbReference type="ARBA" id="ARBA00023004"/>
    </source>
</evidence>
<evidence type="ECO:0000256" key="12">
    <source>
        <dbReference type="ARBA" id="ARBA00022781"/>
    </source>
</evidence>
<comment type="subunit">
    <text evidence="19">Component of the cbb3-type cytochrome c oxidase.</text>
</comment>
<comment type="function">
    <text evidence="19">C-type cytochrome. Part of the cbb3-type cytochrome c oxidase complex.</text>
</comment>
<evidence type="ECO:0000313" key="25">
    <source>
        <dbReference type="Proteomes" id="UP000245212"/>
    </source>
</evidence>
<keyword evidence="6 19" id="KW-0997">Cell inner membrane</keyword>
<evidence type="ECO:0000259" key="23">
    <source>
        <dbReference type="PROSITE" id="PS51007"/>
    </source>
</evidence>
<keyword evidence="25" id="KW-1185">Reference proteome</keyword>
<comment type="cofactor">
    <cofactor evidence="19 21">
        <name>heme c</name>
        <dbReference type="ChEBI" id="CHEBI:61717"/>
    </cofactor>
    <text evidence="19 21">Binds 2 heme C groups per subunit.</text>
</comment>
<dbReference type="AlphaFoldDB" id="A0A2V1JZ38"/>
<evidence type="ECO:0000256" key="22">
    <source>
        <dbReference type="SAM" id="Phobius"/>
    </source>
</evidence>
<keyword evidence="12 19" id="KW-0375">Hydrogen ion transport</keyword>
<dbReference type="Pfam" id="PF13442">
    <property type="entry name" value="Cytochrome_CBB3"/>
    <property type="match status" value="2"/>
</dbReference>
<dbReference type="GO" id="GO:0009055">
    <property type="term" value="F:electron transfer activity"/>
    <property type="evidence" value="ECO:0007669"/>
    <property type="project" value="InterPro"/>
</dbReference>
<dbReference type="RefSeq" id="WP_109061432.1">
    <property type="nucleotide sequence ID" value="NZ_QETA01000002.1"/>
</dbReference>
<evidence type="ECO:0000256" key="14">
    <source>
        <dbReference type="ARBA" id="ARBA00022989"/>
    </source>
</evidence>
<evidence type="ECO:0000256" key="4">
    <source>
        <dbReference type="ARBA" id="ARBA00022448"/>
    </source>
</evidence>
<dbReference type="PANTHER" id="PTHR33751:SF1">
    <property type="entry name" value="CBB3-TYPE CYTOCHROME C OXIDASE SUBUNIT FIXP"/>
    <property type="match status" value="1"/>
</dbReference>
<keyword evidence="10 19" id="KW-0479">Metal-binding</keyword>
<evidence type="ECO:0000256" key="21">
    <source>
        <dbReference type="PIRSR" id="PIRSR000006-2"/>
    </source>
</evidence>
<feature type="transmembrane region" description="Helical" evidence="22">
    <location>
        <begin position="63"/>
        <end position="82"/>
    </location>
</feature>
<keyword evidence="9 22" id="KW-0812">Transmembrane</keyword>
<evidence type="ECO:0000256" key="3">
    <source>
        <dbReference type="ARBA" id="ARBA00006113"/>
    </source>
</evidence>
<evidence type="ECO:0000256" key="15">
    <source>
        <dbReference type="ARBA" id="ARBA00023002"/>
    </source>
</evidence>
<dbReference type="Proteomes" id="UP000245212">
    <property type="component" value="Unassembled WGS sequence"/>
</dbReference>
<feature type="binding site" description="axial binding residue" evidence="20">
    <location>
        <position position="275"/>
    </location>
    <ligand>
        <name>heme c</name>
        <dbReference type="ChEBI" id="CHEBI:61717"/>
        <label>1</label>
    </ligand>
    <ligandPart>
        <name>Fe</name>
        <dbReference type="ChEBI" id="CHEBI:18248"/>
    </ligandPart>
</feature>
<dbReference type="Pfam" id="PF14715">
    <property type="entry name" value="FixP_N"/>
    <property type="match status" value="1"/>
</dbReference>
<dbReference type="InterPro" id="IPR050597">
    <property type="entry name" value="Cytochrome_c_Oxidase_Subunit"/>
</dbReference>
<comment type="similarity">
    <text evidence="3 19">Belongs to the CcoP / FixP family.</text>
</comment>
<keyword evidence="11" id="KW-0677">Repeat</keyword>
<evidence type="ECO:0000256" key="6">
    <source>
        <dbReference type="ARBA" id="ARBA00022519"/>
    </source>
</evidence>
<comment type="caution">
    <text evidence="24">The sequence shown here is derived from an EMBL/GenBank/DDBJ whole genome shotgun (WGS) entry which is preliminary data.</text>
</comment>
<keyword evidence="14 22" id="KW-1133">Transmembrane helix</keyword>
<feature type="transmembrane region" description="Helical" evidence="22">
    <location>
        <begin position="9"/>
        <end position="29"/>
    </location>
</feature>
<dbReference type="NCBIfam" id="TIGR00782">
    <property type="entry name" value="ccoP"/>
    <property type="match status" value="1"/>
</dbReference>
<evidence type="ECO:0000256" key="5">
    <source>
        <dbReference type="ARBA" id="ARBA00022475"/>
    </source>
</evidence>
<evidence type="ECO:0000256" key="20">
    <source>
        <dbReference type="PIRSR" id="PIRSR000006-1"/>
    </source>
</evidence>
<keyword evidence="16 19" id="KW-0408">Iron</keyword>
<keyword evidence="5 19" id="KW-1003">Cell membrane</keyword>
<organism evidence="24 25">
    <name type="scientific">Corticimicrobacter populi</name>
    <dbReference type="NCBI Taxonomy" id="2175229"/>
    <lineage>
        <taxon>Bacteria</taxon>
        <taxon>Pseudomonadati</taxon>
        <taxon>Pseudomonadota</taxon>
        <taxon>Betaproteobacteria</taxon>
        <taxon>Burkholderiales</taxon>
        <taxon>Alcaligenaceae</taxon>
        <taxon>Corticimicrobacter</taxon>
    </lineage>
</organism>
<dbReference type="Gene3D" id="6.10.280.130">
    <property type="match status" value="1"/>
</dbReference>
<keyword evidence="7 19" id="KW-0349">Heme</keyword>
<evidence type="ECO:0000256" key="10">
    <source>
        <dbReference type="ARBA" id="ARBA00022723"/>
    </source>
</evidence>
<keyword evidence="13 19" id="KW-0249">Electron transport</keyword>
<feature type="domain" description="Cytochrome c" evidence="23">
    <location>
        <begin position="217"/>
        <end position="298"/>
    </location>
</feature>
<dbReference type="GO" id="GO:1902600">
    <property type="term" value="P:proton transmembrane transport"/>
    <property type="evidence" value="ECO:0007669"/>
    <property type="project" value="UniProtKB-KW"/>
</dbReference>
<evidence type="ECO:0000256" key="8">
    <source>
        <dbReference type="ARBA" id="ARBA00022660"/>
    </source>
</evidence>
<name>A0A2V1JZ38_9BURK</name>
<dbReference type="InterPro" id="IPR009056">
    <property type="entry name" value="Cyt_c-like_dom"/>
</dbReference>
<comment type="pathway">
    <text evidence="2 19">Energy metabolism; oxidative phosphorylation.</text>
</comment>
<dbReference type="EMBL" id="QETA01000002">
    <property type="protein sequence ID" value="PWF24154.1"/>
    <property type="molecule type" value="Genomic_DNA"/>
</dbReference>
<feature type="binding site" description="covalent" evidence="21">
    <location>
        <position position="230"/>
    </location>
    <ligand>
        <name>heme c</name>
        <dbReference type="ChEBI" id="CHEBI:61717"/>
        <label>2</label>
    </ligand>
</feature>
<feature type="binding site" description="covalent" evidence="21">
    <location>
        <position position="233"/>
    </location>
    <ligand>
        <name>heme c</name>
        <dbReference type="ChEBI" id="CHEBI:61717"/>
        <label>2</label>
    </ligand>
</feature>
<evidence type="ECO:0000256" key="11">
    <source>
        <dbReference type="ARBA" id="ARBA00022737"/>
    </source>
</evidence>
<dbReference type="PROSITE" id="PS51007">
    <property type="entry name" value="CYTC"/>
    <property type="match status" value="2"/>
</dbReference>
<evidence type="ECO:0000256" key="7">
    <source>
        <dbReference type="ARBA" id="ARBA00022617"/>
    </source>
</evidence>
<accession>A0A2V1JZ38</accession>
<feature type="binding site" description="axial binding residue" evidence="20">
    <location>
        <position position="187"/>
    </location>
    <ligand>
        <name>heme c</name>
        <dbReference type="ChEBI" id="CHEBI:61717"/>
        <label>2</label>
    </ligand>
    <ligandPart>
        <name>Fe</name>
        <dbReference type="ChEBI" id="CHEBI:18248"/>
    </ligandPart>
</feature>
<evidence type="ECO:0000256" key="13">
    <source>
        <dbReference type="ARBA" id="ARBA00022982"/>
    </source>
</evidence>
<keyword evidence="18 19" id="KW-0472">Membrane</keyword>
<evidence type="ECO:0000256" key="1">
    <source>
        <dbReference type="ARBA" id="ARBA00004533"/>
    </source>
</evidence>
<dbReference type="InterPro" id="IPR004678">
    <property type="entry name" value="Cyt_c_oxidase_cbb3_su3"/>
</dbReference>
<protein>
    <recommendedName>
        <fullName evidence="19">Cbb3-type cytochrome c oxidase subunit</fullName>
    </recommendedName>
</protein>
<gene>
    <name evidence="24" type="primary">ccoP</name>
    <name evidence="24" type="ORF">DD235_07625</name>
</gene>
<evidence type="ECO:0000256" key="2">
    <source>
        <dbReference type="ARBA" id="ARBA00004673"/>
    </source>
</evidence>
<proteinExistence type="inferred from homology"/>